<sequence>MFTERVYCEPLSWVEYAFEMVNPWCKSLRTFNKMCC</sequence>
<accession>A0A0E9SD65</accession>
<organism evidence="1">
    <name type="scientific">Anguilla anguilla</name>
    <name type="common">European freshwater eel</name>
    <name type="synonym">Muraena anguilla</name>
    <dbReference type="NCBI Taxonomy" id="7936"/>
    <lineage>
        <taxon>Eukaryota</taxon>
        <taxon>Metazoa</taxon>
        <taxon>Chordata</taxon>
        <taxon>Craniata</taxon>
        <taxon>Vertebrata</taxon>
        <taxon>Euteleostomi</taxon>
        <taxon>Actinopterygii</taxon>
        <taxon>Neopterygii</taxon>
        <taxon>Teleostei</taxon>
        <taxon>Anguilliformes</taxon>
        <taxon>Anguillidae</taxon>
        <taxon>Anguilla</taxon>
    </lineage>
</organism>
<protein>
    <submittedName>
        <fullName evidence="1">Uncharacterized protein</fullName>
    </submittedName>
</protein>
<proteinExistence type="predicted"/>
<name>A0A0E9SD65_ANGAN</name>
<evidence type="ECO:0000313" key="1">
    <source>
        <dbReference type="EMBL" id="JAH38448.1"/>
    </source>
</evidence>
<reference evidence="1" key="2">
    <citation type="journal article" date="2015" name="Fish Shellfish Immunol.">
        <title>Early steps in the European eel (Anguilla anguilla)-Vibrio vulnificus interaction in the gills: Role of the RtxA13 toxin.</title>
        <authorList>
            <person name="Callol A."/>
            <person name="Pajuelo D."/>
            <person name="Ebbesson L."/>
            <person name="Teles M."/>
            <person name="MacKenzie S."/>
            <person name="Amaro C."/>
        </authorList>
    </citation>
    <scope>NUCLEOTIDE SEQUENCE</scope>
</reference>
<dbReference type="AlphaFoldDB" id="A0A0E9SD65"/>
<reference evidence="1" key="1">
    <citation type="submission" date="2014-11" db="EMBL/GenBank/DDBJ databases">
        <authorList>
            <person name="Amaro Gonzalez C."/>
        </authorList>
    </citation>
    <scope>NUCLEOTIDE SEQUENCE</scope>
</reference>
<dbReference type="EMBL" id="GBXM01070129">
    <property type="protein sequence ID" value="JAH38448.1"/>
    <property type="molecule type" value="Transcribed_RNA"/>
</dbReference>